<evidence type="ECO:0000313" key="1">
    <source>
        <dbReference type="EMBL" id="GAA2686964.1"/>
    </source>
</evidence>
<protein>
    <submittedName>
        <fullName evidence="1">Uncharacterized protein</fullName>
    </submittedName>
</protein>
<comment type="caution">
    <text evidence="1">The sequence shown here is derived from an EMBL/GenBank/DDBJ whole genome shotgun (WGS) entry which is preliminary data.</text>
</comment>
<name>A0ABP6FD84_9ACTN</name>
<accession>A0ABP6FD84</accession>
<proteinExistence type="predicted"/>
<evidence type="ECO:0000313" key="2">
    <source>
        <dbReference type="Proteomes" id="UP001500994"/>
    </source>
</evidence>
<dbReference type="Proteomes" id="UP001500994">
    <property type="component" value="Unassembled WGS sequence"/>
</dbReference>
<keyword evidence="2" id="KW-1185">Reference proteome</keyword>
<sequence length="89" mass="9440">MSLMIPHHAAPPAEQAAVDPGLANNAACTLVELSTVPDDAALQRRAAEELPQLLTQLRATLGRASTDAPTGADADWLDVWRPFGVVVER</sequence>
<reference evidence="2" key="1">
    <citation type="journal article" date="2019" name="Int. J. Syst. Evol. Microbiol.">
        <title>The Global Catalogue of Microorganisms (GCM) 10K type strain sequencing project: providing services to taxonomists for standard genome sequencing and annotation.</title>
        <authorList>
            <consortium name="The Broad Institute Genomics Platform"/>
            <consortium name="The Broad Institute Genome Sequencing Center for Infectious Disease"/>
            <person name="Wu L."/>
            <person name="Ma J."/>
        </authorList>
    </citation>
    <scope>NUCLEOTIDE SEQUENCE [LARGE SCALE GENOMIC DNA]</scope>
    <source>
        <strain evidence="2">JCM 16374</strain>
    </source>
</reference>
<dbReference type="EMBL" id="BAAARK010000040">
    <property type="protein sequence ID" value="GAA2686964.1"/>
    <property type="molecule type" value="Genomic_DNA"/>
</dbReference>
<organism evidence="1 2">
    <name type="scientific">Streptomyces lunalinharesii</name>
    <dbReference type="NCBI Taxonomy" id="333384"/>
    <lineage>
        <taxon>Bacteria</taxon>
        <taxon>Bacillati</taxon>
        <taxon>Actinomycetota</taxon>
        <taxon>Actinomycetes</taxon>
        <taxon>Kitasatosporales</taxon>
        <taxon>Streptomycetaceae</taxon>
        <taxon>Streptomyces</taxon>
    </lineage>
</organism>
<gene>
    <name evidence="1" type="ORF">GCM10009864_70800</name>
</gene>